<dbReference type="Proteomes" id="UP000260983">
    <property type="component" value="Unassembled WGS sequence"/>
</dbReference>
<feature type="domain" description="TonB-dependent receptor plug" evidence="6">
    <location>
        <begin position="138"/>
        <end position="244"/>
    </location>
</feature>
<reference evidence="7 8" key="1">
    <citation type="submission" date="2018-08" db="EMBL/GenBank/DDBJ databases">
        <title>A genome reference for cultivated species of the human gut microbiota.</title>
        <authorList>
            <person name="Zou Y."/>
            <person name="Xue W."/>
            <person name="Luo G."/>
        </authorList>
    </citation>
    <scope>NUCLEOTIDE SEQUENCE [LARGE SCALE GENOMIC DNA]</scope>
    <source>
        <strain evidence="7 8">OM05-15BH</strain>
    </source>
</reference>
<dbReference type="AlphaFoldDB" id="A0A3E5BFR3"/>
<feature type="domain" description="TonB-dependent receptor-like beta-barrel" evidence="5">
    <location>
        <begin position="477"/>
        <end position="1011"/>
    </location>
</feature>
<comment type="caution">
    <text evidence="7">The sequence shown here is derived from an EMBL/GenBank/DDBJ whole genome shotgun (WGS) entry which is preliminary data.</text>
</comment>
<dbReference type="NCBIfam" id="TIGR04056">
    <property type="entry name" value="OMP_RagA_SusC"/>
    <property type="match status" value="1"/>
</dbReference>
<dbReference type="InterPro" id="IPR012910">
    <property type="entry name" value="Plug_dom"/>
</dbReference>
<dbReference type="Gene3D" id="2.60.40.1120">
    <property type="entry name" value="Carboxypeptidase-like, regulatory domain"/>
    <property type="match status" value="1"/>
</dbReference>
<proteinExistence type="inferred from homology"/>
<dbReference type="Pfam" id="PF00593">
    <property type="entry name" value="TonB_dep_Rec_b-barrel"/>
    <property type="match status" value="1"/>
</dbReference>
<organism evidence="7 8">
    <name type="scientific">Bacteroides oleiciplenus</name>
    <dbReference type="NCBI Taxonomy" id="626931"/>
    <lineage>
        <taxon>Bacteria</taxon>
        <taxon>Pseudomonadati</taxon>
        <taxon>Bacteroidota</taxon>
        <taxon>Bacteroidia</taxon>
        <taxon>Bacteroidales</taxon>
        <taxon>Bacteroidaceae</taxon>
        <taxon>Bacteroides</taxon>
    </lineage>
</organism>
<dbReference type="Pfam" id="PF07715">
    <property type="entry name" value="Plug"/>
    <property type="match status" value="1"/>
</dbReference>
<evidence type="ECO:0000313" key="7">
    <source>
        <dbReference type="EMBL" id="RGN36440.1"/>
    </source>
</evidence>
<comment type="similarity">
    <text evidence="2 3">Belongs to the TonB-dependent receptor family.</text>
</comment>
<evidence type="ECO:0000259" key="5">
    <source>
        <dbReference type="Pfam" id="PF00593"/>
    </source>
</evidence>
<keyword evidence="2" id="KW-0813">Transport</keyword>
<comment type="subcellular location">
    <subcellularLocation>
        <location evidence="2">Cell outer membrane</location>
        <topology evidence="2">Multi-pass membrane protein</topology>
    </subcellularLocation>
</comment>
<dbReference type="SUPFAM" id="SSF56935">
    <property type="entry name" value="Porins"/>
    <property type="match status" value="1"/>
</dbReference>
<keyword evidence="7" id="KW-0675">Receptor</keyword>
<dbReference type="EMBL" id="QSUL01000005">
    <property type="protein sequence ID" value="RGN36440.1"/>
    <property type="molecule type" value="Genomic_DNA"/>
</dbReference>
<feature type="transmembrane region" description="Helical" evidence="4">
    <location>
        <begin position="21"/>
        <end position="40"/>
    </location>
</feature>
<dbReference type="PANTHER" id="PTHR30069">
    <property type="entry name" value="TONB-DEPENDENT OUTER MEMBRANE RECEPTOR"/>
    <property type="match status" value="1"/>
</dbReference>
<keyword evidence="4" id="KW-1133">Transmembrane helix</keyword>
<dbReference type="RefSeq" id="WP_117723944.1">
    <property type="nucleotide sequence ID" value="NZ_QSUL01000005.1"/>
</dbReference>
<keyword evidence="3" id="KW-0798">TonB box</keyword>
<evidence type="ECO:0000256" key="1">
    <source>
        <dbReference type="ARBA" id="ARBA00022729"/>
    </source>
</evidence>
<accession>A0A3E5BFR3</accession>
<dbReference type="Gene3D" id="2.170.130.10">
    <property type="entry name" value="TonB-dependent receptor, plug domain"/>
    <property type="match status" value="1"/>
</dbReference>
<protein>
    <submittedName>
        <fullName evidence="7">TonB-dependent receptor</fullName>
    </submittedName>
</protein>
<dbReference type="GO" id="GO:0015344">
    <property type="term" value="F:siderophore uptake transmembrane transporter activity"/>
    <property type="evidence" value="ECO:0007669"/>
    <property type="project" value="TreeGrafter"/>
</dbReference>
<dbReference type="InterPro" id="IPR023996">
    <property type="entry name" value="TonB-dep_OMP_SusC/RagA"/>
</dbReference>
<keyword evidence="1" id="KW-0732">Signal</keyword>
<dbReference type="GO" id="GO:0044718">
    <property type="term" value="P:siderophore transmembrane transport"/>
    <property type="evidence" value="ECO:0007669"/>
    <property type="project" value="TreeGrafter"/>
</dbReference>
<evidence type="ECO:0000256" key="4">
    <source>
        <dbReference type="SAM" id="Phobius"/>
    </source>
</evidence>
<dbReference type="SUPFAM" id="SSF49464">
    <property type="entry name" value="Carboxypeptidase regulatory domain-like"/>
    <property type="match status" value="1"/>
</dbReference>
<dbReference type="InterPro" id="IPR037066">
    <property type="entry name" value="Plug_dom_sf"/>
</dbReference>
<dbReference type="PANTHER" id="PTHR30069:SF29">
    <property type="entry name" value="HEMOGLOBIN AND HEMOGLOBIN-HAPTOGLOBIN-BINDING PROTEIN 1-RELATED"/>
    <property type="match status" value="1"/>
</dbReference>
<dbReference type="GO" id="GO:0009279">
    <property type="term" value="C:cell outer membrane"/>
    <property type="evidence" value="ECO:0007669"/>
    <property type="project" value="UniProtKB-SubCell"/>
</dbReference>
<keyword evidence="2" id="KW-1134">Transmembrane beta strand</keyword>
<dbReference type="PROSITE" id="PS52016">
    <property type="entry name" value="TONB_DEPENDENT_REC_3"/>
    <property type="match status" value="1"/>
</dbReference>
<dbReference type="InterPro" id="IPR023997">
    <property type="entry name" value="TonB-dep_OMP_SusC/RagA_CS"/>
</dbReference>
<keyword evidence="2 4" id="KW-0812">Transmembrane</keyword>
<sequence>MKNRKQSGVSDHSLPPQTKTITQIITFISLMLCLLTMPVISHAQETRRDIKGVVKDEEGMPLPGTTIHVKNANIGTIADMEGNFSIKASDKDVLIFTFLGYQTQEIAIKNKTVVNVKMEPDNLLLNEVVVVGYGQQKKVNLTGAVTSVDMNDVEGRALVSAEQVLQGKVPGISIVQNSGRPGDDGSEIRIRGISSIDNNNDPLVIIDGIEGNIGDVSPGDIASISVLKDAASASIYGSRASAGVIIIETKKGVSGKGLQIEYNGTGSLTQATRLPKVVDSYTYATLLNEARANVGLPVSYSEEQLELFKNQTDPRYPNTDWYDVYFREGYMQNHNLSLRGGDQKYKYSASVTYRDQQGILTGTSNDRLSYNTYLSGNSFKNRLRFNLGASGYNDKSKELTSTTNSVMAELAGFLPTIFVRGTDLETGEEDLYSYNARFIAAKNLGGGIERKMTNLNLKGSVEVEPIKNLIGKVMVSNNVYRTDYVNFSPEFYTAGSYEQSTISKRESLLEKKFVETEYNTLFASLNYSINRNKHKASILLAHERLETIYKYDQGNVKDLSTNAPIFNFGDPNTASMLSNAWETATLSYFGRLNYSYADKYLLEFNMRRDGSSRFAEGNRWGNFPSLSAGWRISQEKFMKNIKFLELKIRGSWGKLGNQNIQSKYAFADVMSGSEYYAFGNKVVPGRGTSALANKNTRWETSTQVDLGFDAVLWNRLNITFDYFRKETNDILARVTIPPSLGATTLPYQNIGDMVNKGMELSIGYKSKYKPDGFNYELGFNCSYITNELTNLGPLDFIDHSTTMRSVVGHPFSSYYGYKVEGIYQVSDFTWQNNSDSSIPHSERQYSLKEGLPNPSGIMSNPAPGDIRIKDMDKSGDITSEDKTIIGNPIPKFQYAINVNLSYKNFGLNIIGQGVGHTDAYMNGNLIAPFYNTNGPIRESMVEKRWTFENPSTKYHRIYADKGRDALVTSYNIYNAAYFRLKNVQLSYTLDKRLTEKVGINRCRVFVTGENLLLLTNFIEGFDPERKYTNASAAFHPQVATYSVGVNINF</sequence>
<evidence type="ECO:0000256" key="3">
    <source>
        <dbReference type="RuleBase" id="RU003357"/>
    </source>
</evidence>
<name>A0A3E5BFR3_9BACE</name>
<dbReference type="FunFam" id="2.60.40.1120:FF:000003">
    <property type="entry name" value="Outer membrane protein Omp121"/>
    <property type="match status" value="1"/>
</dbReference>
<keyword evidence="2" id="KW-0998">Cell outer membrane</keyword>
<evidence type="ECO:0000313" key="8">
    <source>
        <dbReference type="Proteomes" id="UP000260983"/>
    </source>
</evidence>
<keyword evidence="2 3" id="KW-0472">Membrane</keyword>
<gene>
    <name evidence="7" type="ORF">DXB65_08525</name>
</gene>
<dbReference type="NCBIfam" id="TIGR04057">
    <property type="entry name" value="SusC_RagA_signa"/>
    <property type="match status" value="1"/>
</dbReference>
<dbReference type="FunFam" id="2.170.130.10:FF:000003">
    <property type="entry name" value="SusC/RagA family TonB-linked outer membrane protein"/>
    <property type="match status" value="1"/>
</dbReference>
<evidence type="ECO:0000259" key="6">
    <source>
        <dbReference type="Pfam" id="PF07715"/>
    </source>
</evidence>
<dbReference type="Pfam" id="PF13715">
    <property type="entry name" value="CarbopepD_reg_2"/>
    <property type="match status" value="1"/>
</dbReference>
<dbReference type="InterPro" id="IPR039426">
    <property type="entry name" value="TonB-dep_rcpt-like"/>
</dbReference>
<evidence type="ECO:0000256" key="2">
    <source>
        <dbReference type="PROSITE-ProRule" id="PRU01360"/>
    </source>
</evidence>
<dbReference type="InterPro" id="IPR000531">
    <property type="entry name" value="Beta-barrel_TonB"/>
</dbReference>
<dbReference type="InterPro" id="IPR008969">
    <property type="entry name" value="CarboxyPept-like_regulatory"/>
</dbReference>